<organism evidence="2">
    <name type="scientific">marine metagenome</name>
    <dbReference type="NCBI Taxonomy" id="408172"/>
    <lineage>
        <taxon>unclassified sequences</taxon>
        <taxon>metagenomes</taxon>
        <taxon>ecological metagenomes</taxon>
    </lineage>
</organism>
<keyword evidence="1" id="KW-1133">Transmembrane helix</keyword>
<reference evidence="2" key="1">
    <citation type="submission" date="2018-05" db="EMBL/GenBank/DDBJ databases">
        <authorList>
            <person name="Lanie J.A."/>
            <person name="Ng W.-L."/>
            <person name="Kazmierczak K.M."/>
            <person name="Andrzejewski T.M."/>
            <person name="Davidsen T.M."/>
            <person name="Wayne K.J."/>
            <person name="Tettelin H."/>
            <person name="Glass J.I."/>
            <person name="Rusch D."/>
            <person name="Podicherti R."/>
            <person name="Tsui H.-C.T."/>
            <person name="Winkler M.E."/>
        </authorList>
    </citation>
    <scope>NUCLEOTIDE SEQUENCE</scope>
</reference>
<feature type="transmembrane region" description="Helical" evidence="1">
    <location>
        <begin position="12"/>
        <end position="35"/>
    </location>
</feature>
<accession>A0A382HCN0</accession>
<keyword evidence="1" id="KW-0812">Transmembrane</keyword>
<dbReference type="EMBL" id="UINC01060090">
    <property type="protein sequence ID" value="SVB84221.1"/>
    <property type="molecule type" value="Genomic_DNA"/>
</dbReference>
<name>A0A382HCN0_9ZZZZ</name>
<evidence type="ECO:0000256" key="1">
    <source>
        <dbReference type="SAM" id="Phobius"/>
    </source>
</evidence>
<evidence type="ECO:0000313" key="2">
    <source>
        <dbReference type="EMBL" id="SVB84221.1"/>
    </source>
</evidence>
<protein>
    <submittedName>
        <fullName evidence="2">Uncharacterized protein</fullName>
    </submittedName>
</protein>
<sequence>MDKIKAHAVKLWSLALAHKKVSAVIVAIVVILILLN</sequence>
<keyword evidence="1" id="KW-0472">Membrane</keyword>
<dbReference type="AlphaFoldDB" id="A0A382HCN0"/>
<gene>
    <name evidence="2" type="ORF">METZ01_LOCUS237075</name>
</gene>
<proteinExistence type="predicted"/>